<dbReference type="STRING" id="147645.A6J80_18350"/>
<evidence type="ECO:0000259" key="1">
    <source>
        <dbReference type="PROSITE" id="PS50404"/>
    </source>
</evidence>
<dbReference type="PROSITE" id="PS50404">
    <property type="entry name" value="GST_NTER"/>
    <property type="match status" value="1"/>
</dbReference>
<dbReference type="PANTHER" id="PTHR44051:SF8">
    <property type="entry name" value="GLUTATHIONE S-TRANSFERASE GSTA"/>
    <property type="match status" value="1"/>
</dbReference>
<dbReference type="Gene3D" id="1.20.1050.10">
    <property type="match status" value="1"/>
</dbReference>
<feature type="domain" description="GST N-terminal" evidence="1">
    <location>
        <begin position="4"/>
        <end position="85"/>
    </location>
</feature>
<dbReference type="Gene3D" id="3.40.30.10">
    <property type="entry name" value="Glutaredoxin"/>
    <property type="match status" value="1"/>
</dbReference>
<dbReference type="RefSeq" id="WP_080622488.1">
    <property type="nucleotide sequence ID" value="NZ_CAWMZI010000001.1"/>
</dbReference>
<dbReference type="InterPro" id="IPR036249">
    <property type="entry name" value="Thioredoxin-like_sf"/>
</dbReference>
<dbReference type="SUPFAM" id="SSF47616">
    <property type="entry name" value="GST C-terminal domain-like"/>
    <property type="match status" value="1"/>
</dbReference>
<reference evidence="2" key="1">
    <citation type="submission" date="2017-12" db="EMBL/GenBank/DDBJ databases">
        <title>FDA dAtabase for Regulatory Grade micrObial Sequences (FDA-ARGOS): Supporting development and validation of Infectious Disease Dx tests.</title>
        <authorList>
            <person name="Campos J."/>
            <person name="Goldberg B."/>
            <person name="Tallon L."/>
            <person name="Sadzewicz L."/>
            <person name="Sengamalay N."/>
            <person name="Ott S."/>
            <person name="Godinez A."/>
            <person name="Nagaraj S."/>
            <person name="Vyas G."/>
            <person name="Aluvathingal J."/>
            <person name="Nadendla S."/>
            <person name="Geyer C."/>
            <person name="Nandy P."/>
            <person name="Hobson J."/>
            <person name="Sichtig H."/>
        </authorList>
    </citation>
    <scope>NUCLEOTIDE SEQUENCE</scope>
    <source>
        <strain evidence="2">FDAARGOS_252</strain>
    </source>
</reference>
<dbReference type="SFLD" id="SFLDS00019">
    <property type="entry name" value="Glutathione_Transferase_(cytos"/>
    <property type="match status" value="1"/>
</dbReference>
<dbReference type="PANTHER" id="PTHR44051">
    <property type="entry name" value="GLUTATHIONE S-TRANSFERASE-RELATED"/>
    <property type="match status" value="1"/>
</dbReference>
<dbReference type="InterPro" id="IPR040079">
    <property type="entry name" value="Glutathione_S-Trfase"/>
</dbReference>
<dbReference type="CDD" id="cd03046">
    <property type="entry name" value="GST_N_GTT1_like"/>
    <property type="match status" value="1"/>
</dbReference>
<name>A0A1V0GW73_9RHOB</name>
<dbReference type="InterPro" id="IPR036282">
    <property type="entry name" value="Glutathione-S-Trfase_C_sf"/>
</dbReference>
<dbReference type="SUPFAM" id="SSF52833">
    <property type="entry name" value="Thioredoxin-like"/>
    <property type="match status" value="1"/>
</dbReference>
<dbReference type="SFLD" id="SFLDG00358">
    <property type="entry name" value="Main_(cytGST)"/>
    <property type="match status" value="1"/>
</dbReference>
<dbReference type="Proteomes" id="UP000191257">
    <property type="component" value="Chromosome"/>
</dbReference>
<gene>
    <name evidence="2" type="ORF">A6J80_18350</name>
</gene>
<protein>
    <submittedName>
        <fullName evidence="2">Glutathione S-transferase family protein</fullName>
    </submittedName>
</protein>
<keyword evidence="3" id="KW-1185">Reference proteome</keyword>
<dbReference type="SFLD" id="SFLDG01150">
    <property type="entry name" value="Main.1:_Beta-like"/>
    <property type="match status" value="1"/>
</dbReference>
<dbReference type="AlphaFoldDB" id="A0A1V0GW73"/>
<evidence type="ECO:0000313" key="3">
    <source>
        <dbReference type="Proteomes" id="UP000191257"/>
    </source>
</evidence>
<evidence type="ECO:0000313" key="2">
    <source>
        <dbReference type="EMBL" id="ARC38061.1"/>
    </source>
</evidence>
<dbReference type="KEGG" id="pye:A6J80_18350"/>
<dbReference type="Pfam" id="PF02798">
    <property type="entry name" value="GST_N"/>
    <property type="match status" value="1"/>
</dbReference>
<dbReference type="EMBL" id="CP020442">
    <property type="protein sequence ID" value="ARC38061.1"/>
    <property type="molecule type" value="Genomic_DNA"/>
</dbReference>
<sequence>MTAAPDLTLWHAPLSRSMRILWLLEEIGCPYRLELIDLTDGSTRRPPYDAIHPVGRAPALRDGDTTIHESGAMTEWLCETRAPHLWRAPGEAGRLGWLDWLHFGETLCQHVANLTQQHVFLREPSQRSPVLIRLETARLSRALGLVERTVAESEWLLSEFSGVDCQVGYSVWIAGRFVDLAQRPALAAYRDRCAARPAFQRSLPGPKMRAIYDRDFYDPPEG</sequence>
<accession>A0A1V0GW73</accession>
<dbReference type="InterPro" id="IPR004045">
    <property type="entry name" value="Glutathione_S-Trfase_N"/>
</dbReference>
<dbReference type="GO" id="GO:0016740">
    <property type="term" value="F:transferase activity"/>
    <property type="evidence" value="ECO:0007669"/>
    <property type="project" value="UniProtKB-KW"/>
</dbReference>
<dbReference type="eggNOG" id="COG0625">
    <property type="taxonomic scope" value="Bacteria"/>
</dbReference>
<organism evidence="2 3">
    <name type="scientific">Paracoccus yeei</name>
    <dbReference type="NCBI Taxonomy" id="147645"/>
    <lineage>
        <taxon>Bacteria</taxon>
        <taxon>Pseudomonadati</taxon>
        <taxon>Pseudomonadota</taxon>
        <taxon>Alphaproteobacteria</taxon>
        <taxon>Rhodobacterales</taxon>
        <taxon>Paracoccaceae</taxon>
        <taxon>Paracoccus</taxon>
    </lineage>
</organism>
<proteinExistence type="predicted"/>